<keyword evidence="4 10" id="KW-0678">Repressor</keyword>
<evidence type="ECO:0000256" key="8">
    <source>
        <dbReference type="ARBA" id="ARBA00023242"/>
    </source>
</evidence>
<keyword evidence="13" id="KW-1185">Reference proteome</keyword>
<dbReference type="EMBL" id="KV424039">
    <property type="protein sequence ID" value="KZT53391.1"/>
    <property type="molecule type" value="Genomic_DNA"/>
</dbReference>
<keyword evidence="8 10" id="KW-0539">Nucleus</keyword>
<dbReference type="Proteomes" id="UP000076842">
    <property type="component" value="Unassembled WGS sequence"/>
</dbReference>
<evidence type="ECO:0000256" key="7">
    <source>
        <dbReference type="ARBA" id="ARBA00023163"/>
    </source>
</evidence>
<dbReference type="InterPro" id="IPR051139">
    <property type="entry name" value="Mediator_complx_sub13"/>
</dbReference>
<comment type="subunit">
    <text evidence="10">Component of the SRB8-11 complex, which itself associates with the Mediator complex.</text>
</comment>
<evidence type="ECO:0000256" key="5">
    <source>
        <dbReference type="ARBA" id="ARBA00023015"/>
    </source>
</evidence>
<organism evidence="12 13">
    <name type="scientific">Calocera cornea HHB12733</name>
    <dbReference type="NCBI Taxonomy" id="1353952"/>
    <lineage>
        <taxon>Eukaryota</taxon>
        <taxon>Fungi</taxon>
        <taxon>Dikarya</taxon>
        <taxon>Basidiomycota</taxon>
        <taxon>Agaricomycotina</taxon>
        <taxon>Dacrymycetes</taxon>
        <taxon>Dacrymycetales</taxon>
        <taxon>Dacrymycetaceae</taxon>
        <taxon>Calocera</taxon>
    </lineage>
</organism>
<evidence type="ECO:0000313" key="12">
    <source>
        <dbReference type="EMBL" id="KZT53391.1"/>
    </source>
</evidence>
<comment type="similarity">
    <text evidence="2 10">Belongs to the Mediator complex subunit 13 family.</text>
</comment>
<feature type="domain" description="Mediator complex subunit Med13 C-terminal" evidence="11">
    <location>
        <begin position="103"/>
        <end position="211"/>
    </location>
</feature>
<proteinExistence type="inferred from homology"/>
<comment type="function">
    <text evidence="10">Component of the SRB8-11 complex. The SRB8-11 complex is a regulatory module of the Mediator complex which is itself involved in regulation of basal and activated RNA polymerase II-dependent transcription. The SRB8-11 complex may be involved in the transcriptional repression of a subset of genes regulated by Mediator. It may inhibit the association of the Mediator complex with RNA polymerase II to form the holoenzyme complex.</text>
</comment>
<evidence type="ECO:0000256" key="3">
    <source>
        <dbReference type="ARBA" id="ARBA00019618"/>
    </source>
</evidence>
<dbReference type="OrthoDB" id="103819at2759"/>
<evidence type="ECO:0000259" key="11">
    <source>
        <dbReference type="Pfam" id="PF06333"/>
    </source>
</evidence>
<evidence type="ECO:0000313" key="13">
    <source>
        <dbReference type="Proteomes" id="UP000076842"/>
    </source>
</evidence>
<dbReference type="GO" id="GO:0003713">
    <property type="term" value="F:transcription coactivator activity"/>
    <property type="evidence" value="ECO:0007669"/>
    <property type="project" value="TreeGrafter"/>
</dbReference>
<reference evidence="12 13" key="1">
    <citation type="journal article" date="2016" name="Mol. Biol. Evol.">
        <title>Comparative Genomics of Early-Diverging Mushroom-Forming Fungi Provides Insights into the Origins of Lignocellulose Decay Capabilities.</title>
        <authorList>
            <person name="Nagy L.G."/>
            <person name="Riley R."/>
            <person name="Tritt A."/>
            <person name="Adam C."/>
            <person name="Daum C."/>
            <person name="Floudas D."/>
            <person name="Sun H."/>
            <person name="Yadav J.S."/>
            <person name="Pangilinan J."/>
            <person name="Larsson K.H."/>
            <person name="Matsuura K."/>
            <person name="Barry K."/>
            <person name="Labutti K."/>
            <person name="Kuo R."/>
            <person name="Ohm R.A."/>
            <person name="Bhattacharya S.S."/>
            <person name="Shirouzu T."/>
            <person name="Yoshinaga Y."/>
            <person name="Martin F.M."/>
            <person name="Grigoriev I.V."/>
            <person name="Hibbett D.S."/>
        </authorList>
    </citation>
    <scope>NUCLEOTIDE SEQUENCE [LARGE SCALE GENOMIC DNA]</scope>
    <source>
        <strain evidence="12 13">HHB12733</strain>
    </source>
</reference>
<sequence>MLVGIPAGSPHLVVYVFCPASQLQTLGNTLAATFDSLSSSRMVVHLIPESCLLYASHACHSRPSPLDVTALAVYNRLLRKVKRTTLRKVYAAQPDEKRALQFPAVTIARTPAPKVEFSLEWPPKNTDVMDPVAWLHVAYTITPDWLLSTCIDQLGEAHSQRVWSTKQGEKTFTIEALVAKIWAFTWKFARRARKEWRIVVARWGLCPVAEIEGESAPLKSVPVS</sequence>
<gene>
    <name evidence="12" type="ORF">CALCODRAFT_54469</name>
</gene>
<evidence type="ECO:0000256" key="4">
    <source>
        <dbReference type="ARBA" id="ARBA00022491"/>
    </source>
</evidence>
<keyword evidence="7 10" id="KW-0804">Transcription</keyword>
<protein>
    <recommendedName>
        <fullName evidence="3 10">Mediator of RNA polymerase II transcription subunit 13</fullName>
    </recommendedName>
    <alternativeName>
        <fullName evidence="9 10">Mediator complex subunit 13</fullName>
    </alternativeName>
</protein>
<name>A0A165DRL4_9BASI</name>
<evidence type="ECO:0000256" key="10">
    <source>
        <dbReference type="RuleBase" id="RU364134"/>
    </source>
</evidence>
<dbReference type="STRING" id="1353952.A0A165DRL4"/>
<evidence type="ECO:0000256" key="2">
    <source>
        <dbReference type="ARBA" id="ARBA00009354"/>
    </source>
</evidence>
<evidence type="ECO:0000256" key="1">
    <source>
        <dbReference type="ARBA" id="ARBA00004123"/>
    </source>
</evidence>
<dbReference type="AlphaFoldDB" id="A0A165DRL4"/>
<keyword evidence="5 10" id="KW-0805">Transcription regulation</keyword>
<dbReference type="GO" id="GO:0045944">
    <property type="term" value="P:positive regulation of transcription by RNA polymerase II"/>
    <property type="evidence" value="ECO:0007669"/>
    <property type="project" value="TreeGrafter"/>
</dbReference>
<accession>A0A165DRL4</accession>
<dbReference type="InterPro" id="IPR009401">
    <property type="entry name" value="Med13_C"/>
</dbReference>
<dbReference type="PANTHER" id="PTHR48249:SF3">
    <property type="entry name" value="MEDIATOR OF RNA POLYMERASE II TRANSCRIPTION SUBUNIT 13"/>
    <property type="match status" value="1"/>
</dbReference>
<dbReference type="GO" id="GO:0016592">
    <property type="term" value="C:mediator complex"/>
    <property type="evidence" value="ECO:0007669"/>
    <property type="project" value="InterPro"/>
</dbReference>
<keyword evidence="6 10" id="KW-0010">Activator</keyword>
<dbReference type="InParanoid" id="A0A165DRL4"/>
<evidence type="ECO:0000256" key="9">
    <source>
        <dbReference type="ARBA" id="ARBA00032008"/>
    </source>
</evidence>
<evidence type="ECO:0000256" key="6">
    <source>
        <dbReference type="ARBA" id="ARBA00023159"/>
    </source>
</evidence>
<dbReference type="PANTHER" id="PTHR48249">
    <property type="entry name" value="MEDIATOR OF RNA POLYMERASE II TRANSCRIPTION SUBUNIT 13"/>
    <property type="match status" value="1"/>
</dbReference>
<dbReference type="Pfam" id="PF06333">
    <property type="entry name" value="Med13_C"/>
    <property type="match status" value="1"/>
</dbReference>
<comment type="subcellular location">
    <subcellularLocation>
        <location evidence="1 10">Nucleus</location>
    </subcellularLocation>
</comment>